<dbReference type="PRINTS" id="PR00080">
    <property type="entry name" value="SDRFAMILY"/>
</dbReference>
<dbReference type="InterPro" id="IPR020904">
    <property type="entry name" value="Sc_DH/Rdtase_CS"/>
</dbReference>
<protein>
    <submittedName>
        <fullName evidence="3">SDR family NAD(P)-dependent oxidoreductase</fullName>
        <ecNumber evidence="3">1.1.1.-</ecNumber>
    </submittedName>
</protein>
<name>A0ABW1H4M6_9ACTN</name>
<dbReference type="Gene3D" id="3.40.50.720">
    <property type="entry name" value="NAD(P)-binding Rossmann-like Domain"/>
    <property type="match status" value="1"/>
</dbReference>
<evidence type="ECO:0000256" key="2">
    <source>
        <dbReference type="ARBA" id="ARBA00023002"/>
    </source>
</evidence>
<dbReference type="Proteomes" id="UP001596226">
    <property type="component" value="Unassembled WGS sequence"/>
</dbReference>
<organism evidence="3 4">
    <name type="scientific">Micromonospora vulcania</name>
    <dbReference type="NCBI Taxonomy" id="1441873"/>
    <lineage>
        <taxon>Bacteria</taxon>
        <taxon>Bacillati</taxon>
        <taxon>Actinomycetota</taxon>
        <taxon>Actinomycetes</taxon>
        <taxon>Micromonosporales</taxon>
        <taxon>Micromonosporaceae</taxon>
        <taxon>Micromonospora</taxon>
    </lineage>
</organism>
<dbReference type="RefSeq" id="WP_377510505.1">
    <property type="nucleotide sequence ID" value="NZ_JBHSQS010000006.1"/>
</dbReference>
<dbReference type="EC" id="1.1.1.-" evidence="3"/>
<dbReference type="PANTHER" id="PTHR24321:SF8">
    <property type="entry name" value="ESTRADIOL 17-BETA-DEHYDROGENASE 8-RELATED"/>
    <property type="match status" value="1"/>
</dbReference>
<dbReference type="EMBL" id="JBHSQS010000006">
    <property type="protein sequence ID" value="MFC5924235.1"/>
    <property type="molecule type" value="Genomic_DNA"/>
</dbReference>
<evidence type="ECO:0000256" key="1">
    <source>
        <dbReference type="ARBA" id="ARBA00006484"/>
    </source>
</evidence>
<keyword evidence="4" id="KW-1185">Reference proteome</keyword>
<accession>A0ABW1H4M6</accession>
<keyword evidence="2 3" id="KW-0560">Oxidoreductase</keyword>
<comment type="similarity">
    <text evidence="1">Belongs to the short-chain dehydrogenases/reductases (SDR) family.</text>
</comment>
<evidence type="ECO:0000313" key="3">
    <source>
        <dbReference type="EMBL" id="MFC5924235.1"/>
    </source>
</evidence>
<dbReference type="InterPro" id="IPR002347">
    <property type="entry name" value="SDR_fam"/>
</dbReference>
<evidence type="ECO:0000313" key="4">
    <source>
        <dbReference type="Proteomes" id="UP001596226"/>
    </source>
</evidence>
<dbReference type="SUPFAM" id="SSF51735">
    <property type="entry name" value="NAD(P)-binding Rossmann-fold domains"/>
    <property type="match status" value="1"/>
</dbReference>
<sequence length="251" mass="25688">MGEFSGLVAAVTGGAAGIGLATAELLAERGCRVVALDLAPGDVPTGITGAFCDVTDRASVRAALAMIQETEGGLDILVNNAGISAVGTVEQNGDDEWHRVLDVNVVGMARATAEALPMLRASEHAAVVNVCSIAALNGLSQRALYSASKGAVLALTFAMATDHIRDGIRVNCVSPGTVHTGFVDRMLQKFDDPVAEKAALDARQATGRMVAPEEVAAAIAYLASPLAVSTTGTALDVDGGVTHLRVRPTRS</sequence>
<proteinExistence type="inferred from homology"/>
<dbReference type="InterPro" id="IPR036291">
    <property type="entry name" value="NAD(P)-bd_dom_sf"/>
</dbReference>
<dbReference type="Pfam" id="PF13561">
    <property type="entry name" value="adh_short_C2"/>
    <property type="match status" value="1"/>
</dbReference>
<dbReference type="PRINTS" id="PR00081">
    <property type="entry name" value="GDHRDH"/>
</dbReference>
<dbReference type="CDD" id="cd05233">
    <property type="entry name" value="SDR_c"/>
    <property type="match status" value="1"/>
</dbReference>
<dbReference type="GO" id="GO:0016491">
    <property type="term" value="F:oxidoreductase activity"/>
    <property type="evidence" value="ECO:0007669"/>
    <property type="project" value="UniProtKB-KW"/>
</dbReference>
<comment type="caution">
    <text evidence="3">The sequence shown here is derived from an EMBL/GenBank/DDBJ whole genome shotgun (WGS) entry which is preliminary data.</text>
</comment>
<reference evidence="4" key="1">
    <citation type="journal article" date="2019" name="Int. J. Syst. Evol. Microbiol.">
        <title>The Global Catalogue of Microorganisms (GCM) 10K type strain sequencing project: providing services to taxonomists for standard genome sequencing and annotation.</title>
        <authorList>
            <consortium name="The Broad Institute Genomics Platform"/>
            <consortium name="The Broad Institute Genome Sequencing Center for Infectious Disease"/>
            <person name="Wu L."/>
            <person name="Ma J."/>
        </authorList>
    </citation>
    <scope>NUCLEOTIDE SEQUENCE [LARGE SCALE GENOMIC DNA]</scope>
    <source>
        <strain evidence="4">CGMCC 4.7144</strain>
    </source>
</reference>
<dbReference type="PROSITE" id="PS00061">
    <property type="entry name" value="ADH_SHORT"/>
    <property type="match status" value="1"/>
</dbReference>
<gene>
    <name evidence="3" type="ORF">ACFQGL_12860</name>
</gene>
<dbReference type="PANTHER" id="PTHR24321">
    <property type="entry name" value="DEHYDROGENASES, SHORT CHAIN"/>
    <property type="match status" value="1"/>
</dbReference>